<gene>
    <name evidence="7" type="ORF">BDN71DRAFT_1441523</name>
</gene>
<evidence type="ECO:0000256" key="5">
    <source>
        <dbReference type="ARBA" id="ARBA00023136"/>
    </source>
</evidence>
<evidence type="ECO:0000256" key="3">
    <source>
        <dbReference type="ARBA" id="ARBA00022692"/>
    </source>
</evidence>
<dbReference type="InterPro" id="IPR007248">
    <property type="entry name" value="Mpv17_PMP22"/>
</dbReference>
<dbReference type="Pfam" id="PF04117">
    <property type="entry name" value="Mpv17_PMP22"/>
    <property type="match status" value="1"/>
</dbReference>
<dbReference type="PANTHER" id="PTHR11266">
    <property type="entry name" value="PEROXISOMAL MEMBRANE PROTEIN 2, PXMP2 MPV17"/>
    <property type="match status" value="1"/>
</dbReference>
<keyword evidence="4 6" id="KW-1133">Transmembrane helix</keyword>
<keyword evidence="3 6" id="KW-0812">Transmembrane</keyword>
<evidence type="ECO:0000313" key="7">
    <source>
        <dbReference type="EMBL" id="KAF9499894.1"/>
    </source>
</evidence>
<dbReference type="OrthoDB" id="10267969at2759"/>
<dbReference type="PANTHER" id="PTHR11266:SF50">
    <property type="entry name" value="VACUOLAR MEMBRANE PROTEIN YOR292C"/>
    <property type="match status" value="1"/>
</dbReference>
<accession>A0A9P6A5C5</accession>
<feature type="transmembrane region" description="Helical" evidence="6">
    <location>
        <begin position="110"/>
        <end position="127"/>
    </location>
</feature>
<comment type="caution">
    <text evidence="6">Lacks conserved residue(s) required for the propagation of feature annotation.</text>
</comment>
<organism evidence="7 8">
    <name type="scientific">Pleurotus eryngii</name>
    <name type="common">Boletus of the steppes</name>
    <dbReference type="NCBI Taxonomy" id="5323"/>
    <lineage>
        <taxon>Eukaryota</taxon>
        <taxon>Fungi</taxon>
        <taxon>Dikarya</taxon>
        <taxon>Basidiomycota</taxon>
        <taxon>Agaricomycotina</taxon>
        <taxon>Agaricomycetes</taxon>
        <taxon>Agaricomycetidae</taxon>
        <taxon>Agaricales</taxon>
        <taxon>Pleurotineae</taxon>
        <taxon>Pleurotaceae</taxon>
        <taxon>Pleurotus</taxon>
    </lineage>
</organism>
<protein>
    <submittedName>
        <fullName evidence="7">Uncharacterized protein</fullName>
    </submittedName>
</protein>
<reference evidence="7" key="1">
    <citation type="submission" date="2020-11" db="EMBL/GenBank/DDBJ databases">
        <authorList>
            <consortium name="DOE Joint Genome Institute"/>
            <person name="Ahrendt S."/>
            <person name="Riley R."/>
            <person name="Andreopoulos W."/>
            <person name="Labutti K."/>
            <person name="Pangilinan J."/>
            <person name="Ruiz-Duenas F.J."/>
            <person name="Barrasa J.M."/>
            <person name="Sanchez-Garcia M."/>
            <person name="Camarero S."/>
            <person name="Miyauchi S."/>
            <person name="Serrano A."/>
            <person name="Linde D."/>
            <person name="Babiker R."/>
            <person name="Drula E."/>
            <person name="Ayuso-Fernandez I."/>
            <person name="Pacheco R."/>
            <person name="Padilla G."/>
            <person name="Ferreira P."/>
            <person name="Barriuso J."/>
            <person name="Kellner H."/>
            <person name="Castanera R."/>
            <person name="Alfaro M."/>
            <person name="Ramirez L."/>
            <person name="Pisabarro A.G."/>
            <person name="Kuo A."/>
            <person name="Tritt A."/>
            <person name="Lipzen A."/>
            <person name="He G."/>
            <person name="Yan M."/>
            <person name="Ng V."/>
            <person name="Cullen D."/>
            <person name="Martin F."/>
            <person name="Rosso M.-N."/>
            <person name="Henrissat B."/>
            <person name="Hibbett D."/>
            <person name="Martinez A.T."/>
            <person name="Grigoriev I.V."/>
        </authorList>
    </citation>
    <scope>NUCLEOTIDE SEQUENCE</scope>
    <source>
        <strain evidence="7">ATCC 90797</strain>
    </source>
</reference>
<evidence type="ECO:0000256" key="2">
    <source>
        <dbReference type="ARBA" id="ARBA00006824"/>
    </source>
</evidence>
<evidence type="ECO:0000313" key="8">
    <source>
        <dbReference type="Proteomes" id="UP000807025"/>
    </source>
</evidence>
<evidence type="ECO:0000256" key="4">
    <source>
        <dbReference type="ARBA" id="ARBA00022989"/>
    </source>
</evidence>
<dbReference type="GO" id="GO:0016020">
    <property type="term" value="C:membrane"/>
    <property type="evidence" value="ECO:0007669"/>
    <property type="project" value="UniProtKB-SubCell"/>
</dbReference>
<comment type="caution">
    <text evidence="7">The sequence shown here is derived from an EMBL/GenBank/DDBJ whole genome shotgun (WGS) entry which is preliminary data.</text>
</comment>
<sequence length="212" mass="24228">MATIAIARAYQQSFDARPHTTLAITGGLFNALGDFIAQVYQNTIGLKPRERPRTYDIARTLRFFCFGFAMSPLLGRWNQFLEHTFPLRTNGPASKVSWVALGKRVACDQVVLAPVGLVLFLGTMGIMEGRNRRQIQQKYSDLYVPVLLTNWKVWPAAQLINFRYMPLPYRIPFQSTCGVFWTLYLSMLNSRYVSTICKKSVFTSAQRGRKTR</sequence>
<evidence type="ECO:0000256" key="6">
    <source>
        <dbReference type="RuleBase" id="RU363053"/>
    </source>
</evidence>
<keyword evidence="8" id="KW-1185">Reference proteome</keyword>
<dbReference type="GO" id="GO:0005739">
    <property type="term" value="C:mitochondrion"/>
    <property type="evidence" value="ECO:0007669"/>
    <property type="project" value="TreeGrafter"/>
</dbReference>
<dbReference type="Proteomes" id="UP000807025">
    <property type="component" value="Unassembled WGS sequence"/>
</dbReference>
<comment type="subcellular location">
    <subcellularLocation>
        <location evidence="1">Membrane</location>
        <topology evidence="1">Multi-pass membrane protein</topology>
    </subcellularLocation>
</comment>
<proteinExistence type="inferred from homology"/>
<evidence type="ECO:0000256" key="1">
    <source>
        <dbReference type="ARBA" id="ARBA00004141"/>
    </source>
</evidence>
<dbReference type="EMBL" id="MU154530">
    <property type="protein sequence ID" value="KAF9499894.1"/>
    <property type="molecule type" value="Genomic_DNA"/>
</dbReference>
<keyword evidence="5 6" id="KW-0472">Membrane</keyword>
<dbReference type="AlphaFoldDB" id="A0A9P6A5C5"/>
<name>A0A9P6A5C5_PLEER</name>
<comment type="similarity">
    <text evidence="2 6">Belongs to the peroxisomal membrane protein PXMP2/4 family.</text>
</comment>